<dbReference type="EMBL" id="BFEA01000609">
    <property type="protein sequence ID" value="GBG87363.1"/>
    <property type="molecule type" value="Genomic_DNA"/>
</dbReference>
<feature type="compositionally biased region" description="Basic and acidic residues" evidence="6">
    <location>
        <begin position="15"/>
        <end position="28"/>
    </location>
</feature>
<proteinExistence type="inferred from homology"/>
<dbReference type="PANTHER" id="PTHR31123">
    <property type="entry name" value="ACCUMULATION OF DYADS PROTEIN 2-RELATED"/>
    <property type="match status" value="1"/>
</dbReference>
<feature type="transmembrane region" description="Helical" evidence="7">
    <location>
        <begin position="100"/>
        <end position="121"/>
    </location>
</feature>
<dbReference type="GO" id="GO:0015123">
    <property type="term" value="F:acetate transmembrane transporter activity"/>
    <property type="evidence" value="ECO:0007669"/>
    <property type="project" value="TreeGrafter"/>
</dbReference>
<accession>A0A388LYM6</accession>
<dbReference type="OrthoDB" id="2012235at2759"/>
<name>A0A388LYM6_CHABU</name>
<feature type="transmembrane region" description="Helical" evidence="7">
    <location>
        <begin position="190"/>
        <end position="212"/>
    </location>
</feature>
<dbReference type="Gramene" id="GBG87363">
    <property type="protein sequence ID" value="GBG87363"/>
    <property type="gene ID" value="CBR_g45423"/>
</dbReference>
<evidence type="ECO:0000256" key="2">
    <source>
        <dbReference type="ARBA" id="ARBA00005587"/>
    </source>
</evidence>
<gene>
    <name evidence="8" type="ORF">CBR_g45423</name>
</gene>
<sequence length="313" mass="34507">MTTNADVENAVYMPRGEESSRSEEENHGRQPRLQSVETTLLVANPGPLGLNSFAITTFILSMFNAGILPASVEKVVIPLAYFYGGSVQVLAGIAELVAKNTFGATAFCSYGAFWLSFAYYVMAIAPGLDKEKVHIATGLFLFTWTVFTTYMAVASSRTFRALNCAFVLLAITFALLTIGEWGEVKGFKKAGGYFGLLTAITAWYCAFGLVLLDTWKYEVVPLAFYKHKINVDEDSIDVDEDSVDDHEDSVEILLVMTQLMLMKTLDVDEDSIDVDEDSVTVDEDAVDVDEDSVDDHEDSVDDHEDSVNEDRLS</sequence>
<evidence type="ECO:0000256" key="1">
    <source>
        <dbReference type="ARBA" id="ARBA00004141"/>
    </source>
</evidence>
<comment type="similarity">
    <text evidence="2">Belongs to the acetate uptake transporter (AceTr) (TC 2.A.96) family.</text>
</comment>
<dbReference type="PANTHER" id="PTHR31123:SF1">
    <property type="entry name" value="ACCUMULATION OF DYADS PROTEIN 2-RELATED"/>
    <property type="match status" value="1"/>
</dbReference>
<feature type="transmembrane region" description="Helical" evidence="7">
    <location>
        <begin position="159"/>
        <end position="178"/>
    </location>
</feature>
<evidence type="ECO:0000256" key="7">
    <source>
        <dbReference type="SAM" id="Phobius"/>
    </source>
</evidence>
<dbReference type="NCBIfam" id="NF038013">
    <property type="entry name" value="AceTr_1"/>
    <property type="match status" value="1"/>
</dbReference>
<keyword evidence="9" id="KW-1185">Reference proteome</keyword>
<feature type="transmembrane region" description="Helical" evidence="7">
    <location>
        <begin position="75"/>
        <end position="94"/>
    </location>
</feature>
<feature type="region of interest" description="Disordered" evidence="6">
    <location>
        <begin position="1"/>
        <end position="32"/>
    </location>
</feature>
<keyword evidence="4 7" id="KW-1133">Transmembrane helix</keyword>
<feature type="compositionally biased region" description="Acidic residues" evidence="6">
    <location>
        <begin position="273"/>
        <end position="304"/>
    </location>
</feature>
<evidence type="ECO:0000313" key="8">
    <source>
        <dbReference type="EMBL" id="GBG87363.1"/>
    </source>
</evidence>
<dbReference type="Proteomes" id="UP000265515">
    <property type="component" value="Unassembled WGS sequence"/>
</dbReference>
<evidence type="ECO:0000256" key="6">
    <source>
        <dbReference type="SAM" id="MobiDB-lite"/>
    </source>
</evidence>
<keyword evidence="5 7" id="KW-0472">Membrane</keyword>
<feature type="region of interest" description="Disordered" evidence="6">
    <location>
        <begin position="273"/>
        <end position="313"/>
    </location>
</feature>
<evidence type="ECO:0000256" key="4">
    <source>
        <dbReference type="ARBA" id="ARBA00022989"/>
    </source>
</evidence>
<feature type="transmembrane region" description="Helical" evidence="7">
    <location>
        <begin position="48"/>
        <end position="68"/>
    </location>
</feature>
<reference evidence="8 9" key="1">
    <citation type="journal article" date="2018" name="Cell">
        <title>The Chara Genome: Secondary Complexity and Implications for Plant Terrestrialization.</title>
        <authorList>
            <person name="Nishiyama T."/>
            <person name="Sakayama H."/>
            <person name="Vries J.D."/>
            <person name="Buschmann H."/>
            <person name="Saint-Marcoux D."/>
            <person name="Ullrich K.K."/>
            <person name="Haas F.B."/>
            <person name="Vanderstraeten L."/>
            <person name="Becker D."/>
            <person name="Lang D."/>
            <person name="Vosolsobe S."/>
            <person name="Rombauts S."/>
            <person name="Wilhelmsson P.K.I."/>
            <person name="Janitza P."/>
            <person name="Kern R."/>
            <person name="Heyl A."/>
            <person name="Rumpler F."/>
            <person name="Villalobos L.I.A.C."/>
            <person name="Clay J.M."/>
            <person name="Skokan R."/>
            <person name="Toyoda A."/>
            <person name="Suzuki Y."/>
            <person name="Kagoshima H."/>
            <person name="Schijlen E."/>
            <person name="Tajeshwar N."/>
            <person name="Catarino B."/>
            <person name="Hetherington A.J."/>
            <person name="Saltykova A."/>
            <person name="Bonnot C."/>
            <person name="Breuninger H."/>
            <person name="Symeonidi A."/>
            <person name="Radhakrishnan G.V."/>
            <person name="Van Nieuwerburgh F."/>
            <person name="Deforce D."/>
            <person name="Chang C."/>
            <person name="Karol K.G."/>
            <person name="Hedrich R."/>
            <person name="Ulvskov P."/>
            <person name="Glockner G."/>
            <person name="Delwiche C.F."/>
            <person name="Petrasek J."/>
            <person name="Van de Peer Y."/>
            <person name="Friml J."/>
            <person name="Beilby M."/>
            <person name="Dolan L."/>
            <person name="Kohara Y."/>
            <person name="Sugano S."/>
            <person name="Fujiyama A."/>
            <person name="Delaux P.-M."/>
            <person name="Quint M."/>
            <person name="TheiBen G."/>
            <person name="Hagemann M."/>
            <person name="Harholt J."/>
            <person name="Dunand C."/>
            <person name="Zachgo S."/>
            <person name="Langdale J."/>
            <person name="Maumus F."/>
            <person name="Straeten D.V.D."/>
            <person name="Gould S.B."/>
            <person name="Rensing S.A."/>
        </authorList>
    </citation>
    <scope>NUCLEOTIDE SEQUENCE [LARGE SCALE GENOMIC DNA]</scope>
    <source>
        <strain evidence="8 9">S276</strain>
    </source>
</reference>
<comment type="subcellular location">
    <subcellularLocation>
        <location evidence="1">Membrane</location>
        <topology evidence="1">Multi-pass membrane protein</topology>
    </subcellularLocation>
</comment>
<dbReference type="InterPro" id="IPR051633">
    <property type="entry name" value="AceTr"/>
</dbReference>
<evidence type="ECO:0000256" key="5">
    <source>
        <dbReference type="ARBA" id="ARBA00023136"/>
    </source>
</evidence>
<keyword evidence="3 7" id="KW-0812">Transmembrane</keyword>
<protein>
    <submittedName>
        <fullName evidence="8">Uncharacterized protein</fullName>
    </submittedName>
</protein>
<evidence type="ECO:0000313" key="9">
    <source>
        <dbReference type="Proteomes" id="UP000265515"/>
    </source>
</evidence>
<dbReference type="InterPro" id="IPR000791">
    <property type="entry name" value="Gpr1/Fun34/SatP-like"/>
</dbReference>
<feature type="transmembrane region" description="Helical" evidence="7">
    <location>
        <begin position="133"/>
        <end position="153"/>
    </location>
</feature>
<dbReference type="GO" id="GO:0005886">
    <property type="term" value="C:plasma membrane"/>
    <property type="evidence" value="ECO:0007669"/>
    <property type="project" value="TreeGrafter"/>
</dbReference>
<dbReference type="Pfam" id="PF01184">
    <property type="entry name" value="Gpr1_Fun34_YaaH"/>
    <property type="match status" value="1"/>
</dbReference>
<comment type="caution">
    <text evidence="8">The sequence shown here is derived from an EMBL/GenBank/DDBJ whole genome shotgun (WGS) entry which is preliminary data.</text>
</comment>
<evidence type="ECO:0000256" key="3">
    <source>
        <dbReference type="ARBA" id="ARBA00022692"/>
    </source>
</evidence>
<organism evidence="8 9">
    <name type="scientific">Chara braunii</name>
    <name type="common">Braun's stonewort</name>
    <dbReference type="NCBI Taxonomy" id="69332"/>
    <lineage>
        <taxon>Eukaryota</taxon>
        <taxon>Viridiplantae</taxon>
        <taxon>Streptophyta</taxon>
        <taxon>Charophyceae</taxon>
        <taxon>Charales</taxon>
        <taxon>Characeae</taxon>
        <taxon>Chara</taxon>
    </lineage>
</organism>
<dbReference type="AlphaFoldDB" id="A0A388LYM6"/>